<evidence type="ECO:0000313" key="2">
    <source>
        <dbReference type="EMBL" id="RXK40350.1"/>
    </source>
</evidence>
<dbReference type="VEuPathDB" id="FungiDB:TREMEDRAFT_65282"/>
<feature type="region of interest" description="Disordered" evidence="1">
    <location>
        <begin position="43"/>
        <end position="176"/>
    </location>
</feature>
<dbReference type="EMBL" id="SDIL01000019">
    <property type="protein sequence ID" value="RXK40350.1"/>
    <property type="molecule type" value="Genomic_DNA"/>
</dbReference>
<evidence type="ECO:0000256" key="1">
    <source>
        <dbReference type="SAM" id="MobiDB-lite"/>
    </source>
</evidence>
<dbReference type="Proteomes" id="UP000289152">
    <property type="component" value="Unassembled WGS sequence"/>
</dbReference>
<dbReference type="InParanoid" id="A0A4Q1BR27"/>
<comment type="caution">
    <text evidence="2">The sequence shown here is derived from an EMBL/GenBank/DDBJ whole genome shotgun (WGS) entry which is preliminary data.</text>
</comment>
<gene>
    <name evidence="2" type="ORF">M231_02333</name>
</gene>
<name>A0A4Q1BR27_TREME</name>
<proteinExistence type="predicted"/>
<reference evidence="2 3" key="1">
    <citation type="submission" date="2016-06" db="EMBL/GenBank/DDBJ databases">
        <title>Evolution of pathogenesis and genome organization in the Tremellales.</title>
        <authorList>
            <person name="Cuomo C."/>
            <person name="Litvintseva A."/>
            <person name="Heitman J."/>
            <person name="Chen Y."/>
            <person name="Sun S."/>
            <person name="Springer D."/>
            <person name="Dromer F."/>
            <person name="Young S."/>
            <person name="Zeng Q."/>
            <person name="Chapman S."/>
            <person name="Gujja S."/>
            <person name="Saif S."/>
            <person name="Birren B."/>
        </authorList>
    </citation>
    <scope>NUCLEOTIDE SEQUENCE [LARGE SCALE GENOMIC DNA]</scope>
    <source>
        <strain evidence="2 3">ATCC 28783</strain>
    </source>
</reference>
<organism evidence="2 3">
    <name type="scientific">Tremella mesenterica</name>
    <name type="common">Jelly fungus</name>
    <dbReference type="NCBI Taxonomy" id="5217"/>
    <lineage>
        <taxon>Eukaryota</taxon>
        <taxon>Fungi</taxon>
        <taxon>Dikarya</taxon>
        <taxon>Basidiomycota</taxon>
        <taxon>Agaricomycotina</taxon>
        <taxon>Tremellomycetes</taxon>
        <taxon>Tremellales</taxon>
        <taxon>Tremellaceae</taxon>
        <taxon>Tremella</taxon>
    </lineage>
</organism>
<protein>
    <submittedName>
        <fullName evidence="2">Uncharacterized protein</fullName>
    </submittedName>
</protein>
<feature type="compositionally biased region" description="Basic and acidic residues" evidence="1">
    <location>
        <begin position="74"/>
        <end position="87"/>
    </location>
</feature>
<accession>A0A4Q1BR27</accession>
<keyword evidence="3" id="KW-1185">Reference proteome</keyword>
<feature type="compositionally biased region" description="Basic and acidic residues" evidence="1">
    <location>
        <begin position="1"/>
        <end position="11"/>
    </location>
</feature>
<feature type="region of interest" description="Disordered" evidence="1">
    <location>
        <begin position="1"/>
        <end position="23"/>
    </location>
</feature>
<dbReference type="AlphaFoldDB" id="A0A4Q1BR27"/>
<evidence type="ECO:0000313" key="3">
    <source>
        <dbReference type="Proteomes" id="UP000289152"/>
    </source>
</evidence>
<feature type="compositionally biased region" description="Basic and acidic residues" evidence="1">
    <location>
        <begin position="167"/>
        <end position="176"/>
    </location>
</feature>
<sequence length="209" mass="23556">MKKPKHIESNVKPRIPPIPQKDSYDRLTFTLQASLYLQATSIYSSSTVPSSLPQVPADKYSRSSTSIPKGKVGHATESDSVESERKSPRSSCTKDVSGRSDSGRELKQWLEESRNIHKDVKNVSRPSPDSRKHTKSTEVEQGRIADERRKRSNISESSRYDGAGKNSSDEIYRKRSNTEYGKVEYVLAQLGREAMKQGKIMVKHGQMKL</sequence>
<feature type="compositionally biased region" description="Basic and acidic residues" evidence="1">
    <location>
        <begin position="96"/>
        <end position="149"/>
    </location>
</feature>